<reference evidence="1 2" key="1">
    <citation type="submission" date="2018-12" db="EMBL/GenBank/DDBJ databases">
        <authorList>
            <consortium name="Pathogen Informatics"/>
        </authorList>
    </citation>
    <scope>NUCLEOTIDE SEQUENCE [LARGE SCALE GENOMIC DNA]</scope>
    <source>
        <strain evidence="1 2">NCTC12742</strain>
    </source>
</reference>
<accession>A0A3S5A6M4</accession>
<dbReference type="KEGG" id="nwe:SAMEA3174300_0676"/>
<protein>
    <submittedName>
        <fullName evidence="1">Uncharacterized protein</fullName>
    </submittedName>
</protein>
<dbReference type="EMBL" id="LR134533">
    <property type="protein sequence ID" value="VEJ49083.1"/>
    <property type="molecule type" value="Genomic_DNA"/>
</dbReference>
<organism evidence="1 2">
    <name type="scientific">Neisseria weaveri</name>
    <dbReference type="NCBI Taxonomy" id="28091"/>
    <lineage>
        <taxon>Bacteria</taxon>
        <taxon>Pseudomonadati</taxon>
        <taxon>Pseudomonadota</taxon>
        <taxon>Betaproteobacteria</taxon>
        <taxon>Neisseriales</taxon>
        <taxon>Neisseriaceae</taxon>
        <taxon>Neisseria</taxon>
    </lineage>
</organism>
<gene>
    <name evidence="1" type="ORF">NCTC12742_00021</name>
</gene>
<keyword evidence="2" id="KW-1185">Reference proteome</keyword>
<dbReference type="RefSeq" id="WP_040670001.1">
    <property type="nucleotide sequence ID" value="NZ_CAUJRG010000031.1"/>
</dbReference>
<dbReference type="AlphaFoldDB" id="A0A3S5A6M4"/>
<evidence type="ECO:0000313" key="1">
    <source>
        <dbReference type="EMBL" id="VEJ49083.1"/>
    </source>
</evidence>
<sequence length="167" mass="20495">MINLFNSKEEFFSFFLNEEWSISKKFLDDKSWNAIPVPNTLTLIESEWLSNSIHSLGFDHYIEFTFEYEGDIYQRKIANNQENIFYSDFNNLQSYIIITNENLDFIYFRNQNNLYHLFCGKYDFIYNCVKCSNRMAKEIFFSYGVYDYNEQNDEHYYLKKIWEYYKS</sequence>
<dbReference type="OrthoDB" id="8613616at2"/>
<proteinExistence type="predicted"/>
<name>A0A3S5A6M4_9NEIS</name>
<dbReference type="Proteomes" id="UP000272771">
    <property type="component" value="Chromosome"/>
</dbReference>
<dbReference type="STRING" id="28091.SAMEA3174300_00676"/>
<evidence type="ECO:0000313" key="2">
    <source>
        <dbReference type="Proteomes" id="UP000272771"/>
    </source>
</evidence>